<name>A0A9Q3CXG9_9BASI</name>
<sequence length="110" mass="12556">MQWTITTQKENIINEHSTGILEEQYEHHFNTMEENAIPVMAEEIEDDVHAGISGEKLITTSEKNNSKTTLHIKIIGPRHPMIIHSDINTSNILPYEQSIQAHITTQEKTP</sequence>
<evidence type="ECO:0000313" key="2">
    <source>
        <dbReference type="Proteomes" id="UP000765509"/>
    </source>
</evidence>
<accession>A0A9Q3CXG9</accession>
<organism evidence="1 2">
    <name type="scientific">Austropuccinia psidii MF-1</name>
    <dbReference type="NCBI Taxonomy" id="1389203"/>
    <lineage>
        <taxon>Eukaryota</taxon>
        <taxon>Fungi</taxon>
        <taxon>Dikarya</taxon>
        <taxon>Basidiomycota</taxon>
        <taxon>Pucciniomycotina</taxon>
        <taxon>Pucciniomycetes</taxon>
        <taxon>Pucciniales</taxon>
        <taxon>Sphaerophragmiaceae</taxon>
        <taxon>Austropuccinia</taxon>
    </lineage>
</organism>
<dbReference type="EMBL" id="AVOT02010468">
    <property type="protein sequence ID" value="MBW0490221.1"/>
    <property type="molecule type" value="Genomic_DNA"/>
</dbReference>
<dbReference type="AlphaFoldDB" id="A0A9Q3CXG9"/>
<gene>
    <name evidence="1" type="ORF">O181_029936</name>
</gene>
<evidence type="ECO:0000313" key="1">
    <source>
        <dbReference type="EMBL" id="MBW0490221.1"/>
    </source>
</evidence>
<reference evidence="1" key="1">
    <citation type="submission" date="2021-03" db="EMBL/GenBank/DDBJ databases">
        <title>Draft genome sequence of rust myrtle Austropuccinia psidii MF-1, a brazilian biotype.</title>
        <authorList>
            <person name="Quecine M.C."/>
            <person name="Pachon D.M.R."/>
            <person name="Bonatelli M.L."/>
            <person name="Correr F.H."/>
            <person name="Franceschini L.M."/>
            <person name="Leite T.F."/>
            <person name="Margarido G.R.A."/>
            <person name="Almeida C.A."/>
            <person name="Ferrarezi J.A."/>
            <person name="Labate C.A."/>
        </authorList>
    </citation>
    <scope>NUCLEOTIDE SEQUENCE</scope>
    <source>
        <strain evidence="1">MF-1</strain>
    </source>
</reference>
<protein>
    <submittedName>
        <fullName evidence="1">Uncharacterized protein</fullName>
    </submittedName>
</protein>
<proteinExistence type="predicted"/>
<dbReference type="Proteomes" id="UP000765509">
    <property type="component" value="Unassembled WGS sequence"/>
</dbReference>
<comment type="caution">
    <text evidence="1">The sequence shown here is derived from an EMBL/GenBank/DDBJ whole genome shotgun (WGS) entry which is preliminary data.</text>
</comment>
<keyword evidence="2" id="KW-1185">Reference proteome</keyword>